<feature type="signal peptide" evidence="6">
    <location>
        <begin position="1"/>
        <end position="19"/>
    </location>
</feature>
<gene>
    <name evidence="8" type="ORF">MRATA1EN1_LOCUS31743</name>
</gene>
<dbReference type="PANTHER" id="PTHR47145:SF1">
    <property type="entry name" value="BPI FOLD-CONTAINING FAMILY A MEMBER 2"/>
    <property type="match status" value="1"/>
</dbReference>
<dbReference type="InterPro" id="IPR052507">
    <property type="entry name" value="BPI_fold-antibacterial"/>
</dbReference>
<evidence type="ECO:0000256" key="2">
    <source>
        <dbReference type="ARBA" id="ARBA00009020"/>
    </source>
</evidence>
<feature type="domain" description="Lipid-binding serum glycoprotein N-terminal" evidence="7">
    <location>
        <begin position="319"/>
        <end position="465"/>
    </location>
</feature>
<protein>
    <recommendedName>
        <fullName evidence="7">Lipid-binding serum glycoprotein N-terminal domain-containing protein</fullName>
    </recommendedName>
</protein>
<evidence type="ECO:0000256" key="4">
    <source>
        <dbReference type="ARBA" id="ARBA00022729"/>
    </source>
</evidence>
<feature type="chain" id="PRO_5047395921" description="Lipid-binding serum glycoprotein N-terminal domain-containing protein" evidence="6">
    <location>
        <begin position="20"/>
        <end position="544"/>
    </location>
</feature>
<feature type="non-terminal residue" evidence="8">
    <location>
        <position position="1"/>
    </location>
</feature>
<keyword evidence="5" id="KW-1015">Disulfide bond</keyword>
<dbReference type="EMBL" id="CATKSN020000682">
    <property type="protein sequence ID" value="CAI9150125.1"/>
    <property type="molecule type" value="Genomic_DNA"/>
</dbReference>
<evidence type="ECO:0000256" key="3">
    <source>
        <dbReference type="ARBA" id="ARBA00022525"/>
    </source>
</evidence>
<evidence type="ECO:0000313" key="8">
    <source>
        <dbReference type="EMBL" id="CAI9150125.1"/>
    </source>
</evidence>
<accession>A0ABN8XNE2</accession>
<name>A0ABN8XNE2_RANTA</name>
<keyword evidence="3" id="KW-0964">Secreted</keyword>
<dbReference type="SUPFAM" id="SSF55394">
    <property type="entry name" value="Bactericidal permeability-increasing protein, BPI"/>
    <property type="match status" value="2"/>
</dbReference>
<organism evidence="8 9">
    <name type="scientific">Rangifer tarandus platyrhynchus</name>
    <name type="common">Svalbard reindeer</name>
    <dbReference type="NCBI Taxonomy" id="3082113"/>
    <lineage>
        <taxon>Eukaryota</taxon>
        <taxon>Metazoa</taxon>
        <taxon>Chordata</taxon>
        <taxon>Craniata</taxon>
        <taxon>Vertebrata</taxon>
        <taxon>Euteleostomi</taxon>
        <taxon>Mammalia</taxon>
        <taxon>Eutheria</taxon>
        <taxon>Laurasiatheria</taxon>
        <taxon>Artiodactyla</taxon>
        <taxon>Ruminantia</taxon>
        <taxon>Pecora</taxon>
        <taxon>Cervidae</taxon>
        <taxon>Odocoileinae</taxon>
        <taxon>Rangifer</taxon>
    </lineage>
</organism>
<evidence type="ECO:0000256" key="6">
    <source>
        <dbReference type="SAM" id="SignalP"/>
    </source>
</evidence>
<feature type="domain" description="Lipid-binding serum glycoprotein N-terminal" evidence="7">
    <location>
        <begin position="72"/>
        <end position="208"/>
    </location>
</feature>
<sequence>MFQLWGLALLCGLLTGTSASPLDNDVVRELQSALKKGLETDDSAFESGLEKVKADFESVQDFTCLEIVTVKEVLTEKIQEAEFLDKDNTENLQLFVSCLRLTIRSISIGNITFEEPCEGTGINLSISITAEVTLTLPLLGAVVDLTLNFVLQTSISFKTDESGTLMVVMGECTYTPAKISLPFVNSSVSSPTGLISDIRKTVTTLVNEVEDYLVQYVVSTPLLAAQSQARWGAGVTFPGCQDKMFQLWKLVLLCGLLAGTSASLLDNIGKDVLRKLKSGLEEGLENLDSTLGTIFQQLKTDFTLPQESNTEEAQDDPEETKNLLEELISGIFQVVYRLTGVKISDLHILDLTLEATSDSSAEVKIPITAHINVKLPVLGEIVDLDLKLVLRFSVSVETDEETGVSHVVVAECKNDQHSIELTVLGRHTGVLRQVADFAANLAYEVVSLVIQSELCPEVRSLLESLNAEYVKNLIGKSQPGKVAKGLPLQHHSGEQATLCLQHQQVWNTEAQDGQAGDLRSHRDSLTLLLLHHRHVGGLPSPAHL</sequence>
<feature type="non-terminal residue" evidence="8">
    <location>
        <position position="544"/>
    </location>
</feature>
<evidence type="ECO:0000256" key="1">
    <source>
        <dbReference type="ARBA" id="ARBA00004613"/>
    </source>
</evidence>
<dbReference type="InterPro" id="IPR017943">
    <property type="entry name" value="Bactericidal_perm-incr_a/b_dom"/>
</dbReference>
<dbReference type="InterPro" id="IPR017942">
    <property type="entry name" value="Lipid-bd_serum_glycop_N"/>
</dbReference>
<reference evidence="8" key="1">
    <citation type="submission" date="2023-04" db="EMBL/GenBank/DDBJ databases">
        <authorList>
            <consortium name="ELIXIR-Norway"/>
        </authorList>
    </citation>
    <scope>NUCLEOTIDE SEQUENCE [LARGE SCALE GENOMIC DNA]</scope>
</reference>
<evidence type="ECO:0000313" key="9">
    <source>
        <dbReference type="Proteomes" id="UP001176941"/>
    </source>
</evidence>
<comment type="caution">
    <text evidence="8">The sequence shown here is derived from an EMBL/GenBank/DDBJ whole genome shotgun (WGS) entry which is preliminary data.</text>
</comment>
<dbReference type="PANTHER" id="PTHR47145">
    <property type="entry name" value="BPI FOLD-CONTAINING FAMILY A MEMBER 2"/>
    <property type="match status" value="1"/>
</dbReference>
<evidence type="ECO:0000259" key="7">
    <source>
        <dbReference type="Pfam" id="PF01273"/>
    </source>
</evidence>
<dbReference type="Proteomes" id="UP001176941">
    <property type="component" value="Unassembled WGS sequence"/>
</dbReference>
<keyword evidence="9" id="KW-1185">Reference proteome</keyword>
<proteinExistence type="inferred from homology"/>
<dbReference type="Pfam" id="PF01273">
    <property type="entry name" value="LBP_BPI_CETP"/>
    <property type="match status" value="2"/>
</dbReference>
<comment type="subcellular location">
    <subcellularLocation>
        <location evidence="1">Secreted</location>
    </subcellularLocation>
</comment>
<keyword evidence="4 6" id="KW-0732">Signal</keyword>
<evidence type="ECO:0000256" key="5">
    <source>
        <dbReference type="ARBA" id="ARBA00023157"/>
    </source>
</evidence>
<dbReference type="Gene3D" id="3.15.10.10">
    <property type="entry name" value="Bactericidal permeability-increasing protein, domain 1"/>
    <property type="match status" value="2"/>
</dbReference>
<comment type="similarity">
    <text evidence="2">Belongs to the BPI/LBP/Plunc superfamily. Plunc family.</text>
</comment>